<accession>A0A914ZGZ6</accession>
<reference evidence="2" key="1">
    <citation type="submission" date="2022-11" db="UniProtKB">
        <authorList>
            <consortium name="WormBaseParasite"/>
        </authorList>
    </citation>
    <scope>IDENTIFICATION</scope>
</reference>
<dbReference type="AlphaFoldDB" id="A0A914ZGZ6"/>
<evidence type="ECO:0000313" key="2">
    <source>
        <dbReference type="WBParaSite" id="PgB03_g063_t01"/>
    </source>
</evidence>
<protein>
    <submittedName>
        <fullName evidence="2">Uncharacterized protein</fullName>
    </submittedName>
</protein>
<proteinExistence type="predicted"/>
<evidence type="ECO:0000313" key="1">
    <source>
        <dbReference type="Proteomes" id="UP000887569"/>
    </source>
</evidence>
<keyword evidence="1" id="KW-1185">Reference proteome</keyword>
<organism evidence="1 2">
    <name type="scientific">Parascaris univalens</name>
    <name type="common">Nematode worm</name>
    <dbReference type="NCBI Taxonomy" id="6257"/>
    <lineage>
        <taxon>Eukaryota</taxon>
        <taxon>Metazoa</taxon>
        <taxon>Ecdysozoa</taxon>
        <taxon>Nematoda</taxon>
        <taxon>Chromadorea</taxon>
        <taxon>Rhabditida</taxon>
        <taxon>Spirurina</taxon>
        <taxon>Ascaridomorpha</taxon>
        <taxon>Ascaridoidea</taxon>
        <taxon>Ascarididae</taxon>
        <taxon>Parascaris</taxon>
    </lineage>
</organism>
<name>A0A914ZGZ6_PARUN</name>
<dbReference type="Proteomes" id="UP000887569">
    <property type="component" value="Unplaced"/>
</dbReference>
<sequence>YQFNSFIALTASTISVKRDQHFTLCHHTLSSHSNIQPKPECKREILCTNPTLVNCLISRQIIKSNYSKRLLLCDEKNTEDHHFRILRNEVINLTNIRVKSFPIKF</sequence>
<dbReference type="WBParaSite" id="PgB03_g063_t01">
    <property type="protein sequence ID" value="PgB03_g063_t01"/>
    <property type="gene ID" value="PgB03_g063"/>
</dbReference>